<evidence type="ECO:0000256" key="2">
    <source>
        <dbReference type="ARBA" id="ARBA00023186"/>
    </source>
</evidence>
<dbReference type="Proteomes" id="UP001230268">
    <property type="component" value="Unassembled WGS sequence"/>
</dbReference>
<dbReference type="GO" id="GO:0005737">
    <property type="term" value="C:cytoplasm"/>
    <property type="evidence" value="ECO:0007669"/>
    <property type="project" value="TreeGrafter"/>
</dbReference>
<comment type="caution">
    <text evidence="5">The sequence shown here is derived from an EMBL/GenBank/DDBJ whole genome shotgun (WGS) entry which is preliminary data.</text>
</comment>
<organism evidence="5 6">
    <name type="scientific">Babesia gibsoni</name>
    <dbReference type="NCBI Taxonomy" id="33632"/>
    <lineage>
        <taxon>Eukaryota</taxon>
        <taxon>Sar</taxon>
        <taxon>Alveolata</taxon>
        <taxon>Apicomplexa</taxon>
        <taxon>Aconoidasida</taxon>
        <taxon>Piroplasmida</taxon>
        <taxon>Babesiidae</taxon>
        <taxon>Babesia</taxon>
    </lineage>
</organism>
<dbReference type="InterPro" id="IPR009053">
    <property type="entry name" value="Prefoldin"/>
</dbReference>
<dbReference type="GO" id="GO:0006457">
    <property type="term" value="P:protein folding"/>
    <property type="evidence" value="ECO:0007669"/>
    <property type="project" value="UniProtKB-UniRule"/>
</dbReference>
<dbReference type="InterPro" id="IPR002777">
    <property type="entry name" value="PFD_beta-like"/>
</dbReference>
<sequence length="122" mass="14308">MSSNLDYEIGEEDQNKIVEFSKLHNKKNQIETQLKILKQHVQSLSDAQEELLINMDTPYLKIGDCFLRMDETDLEQHLSTQKDKVTEEILKLEQECEEYVNKTTELKGILYAKFGNRINLET</sequence>
<comment type="subunit">
    <text evidence="3">Heterohexamer of two PFD-alpha type and four PFD-beta type subunits.</text>
</comment>
<evidence type="ECO:0000256" key="4">
    <source>
        <dbReference type="SAM" id="Coils"/>
    </source>
</evidence>
<accession>A0AAD8PGI7</accession>
<dbReference type="Pfam" id="PF01920">
    <property type="entry name" value="Prefoldin_2"/>
    <property type="match status" value="1"/>
</dbReference>
<keyword evidence="2 3" id="KW-0143">Chaperone</keyword>
<dbReference type="PANTHER" id="PTHR21100:SF9">
    <property type="entry name" value="PREFOLDIN SUBUNIT 4"/>
    <property type="match status" value="1"/>
</dbReference>
<keyword evidence="4" id="KW-0175">Coiled coil</keyword>
<dbReference type="Gene3D" id="1.10.287.370">
    <property type="match status" value="1"/>
</dbReference>
<dbReference type="EMBL" id="JAVEPI010000001">
    <property type="protein sequence ID" value="KAK1444949.1"/>
    <property type="molecule type" value="Genomic_DNA"/>
</dbReference>
<protein>
    <recommendedName>
        <fullName evidence="3">Prefoldin subunit 4</fullName>
    </recommendedName>
</protein>
<gene>
    <name evidence="5" type="ORF">BgAZ_108550</name>
</gene>
<dbReference type="SUPFAM" id="SSF46579">
    <property type="entry name" value="Prefoldin"/>
    <property type="match status" value="1"/>
</dbReference>
<reference evidence="5" key="1">
    <citation type="submission" date="2023-08" db="EMBL/GenBank/DDBJ databases">
        <title>Draft sequence of the Babesia gibsoni genome.</title>
        <authorList>
            <person name="Yamagishi J.Y."/>
            <person name="Xuan X.X."/>
        </authorList>
    </citation>
    <scope>NUCLEOTIDE SEQUENCE</scope>
    <source>
        <strain evidence="5">Azabu</strain>
    </source>
</reference>
<evidence type="ECO:0000256" key="1">
    <source>
        <dbReference type="ARBA" id="ARBA00008045"/>
    </source>
</evidence>
<name>A0AAD8PGI7_BABGI</name>
<evidence type="ECO:0000313" key="6">
    <source>
        <dbReference type="Proteomes" id="UP001230268"/>
    </source>
</evidence>
<proteinExistence type="inferred from homology"/>
<dbReference type="PANTHER" id="PTHR21100">
    <property type="entry name" value="PREFOLDIN SUBUNIT 4"/>
    <property type="match status" value="1"/>
</dbReference>
<keyword evidence="6" id="KW-1185">Reference proteome</keyword>
<evidence type="ECO:0000256" key="3">
    <source>
        <dbReference type="PIRNR" id="PIRNR016477"/>
    </source>
</evidence>
<comment type="similarity">
    <text evidence="1 3">Belongs to the prefoldin subunit beta family.</text>
</comment>
<dbReference type="GO" id="GO:0051082">
    <property type="term" value="F:unfolded protein binding"/>
    <property type="evidence" value="ECO:0007669"/>
    <property type="project" value="InterPro"/>
</dbReference>
<comment type="function">
    <text evidence="3">Binds specifically to cytosolic chaperonin (c-CPN) and transfers target proteins to it. Binds to nascent polypeptide chain and promotes folding in an environment in which there are many competing pathways for nonnative proteins.</text>
</comment>
<dbReference type="InterPro" id="IPR016661">
    <property type="entry name" value="PFDN4"/>
</dbReference>
<feature type="coiled-coil region" evidence="4">
    <location>
        <begin position="75"/>
        <end position="102"/>
    </location>
</feature>
<evidence type="ECO:0000313" key="5">
    <source>
        <dbReference type="EMBL" id="KAK1444949.1"/>
    </source>
</evidence>
<dbReference type="PIRSF" id="PIRSF016477">
    <property type="entry name" value="Prefoldin_subunit_4"/>
    <property type="match status" value="1"/>
</dbReference>
<dbReference type="GO" id="GO:0016272">
    <property type="term" value="C:prefoldin complex"/>
    <property type="evidence" value="ECO:0007669"/>
    <property type="project" value="UniProtKB-UniRule"/>
</dbReference>
<dbReference type="AlphaFoldDB" id="A0AAD8PGI7"/>